<gene>
    <name evidence="2" type="ORF">RhiirC2_800175</name>
</gene>
<dbReference type="AlphaFoldDB" id="A0A2N1M470"/>
<proteinExistence type="predicted"/>
<evidence type="ECO:0000313" key="2">
    <source>
        <dbReference type="EMBL" id="PKK56370.1"/>
    </source>
</evidence>
<feature type="compositionally biased region" description="Low complexity" evidence="1">
    <location>
        <begin position="89"/>
        <end position="109"/>
    </location>
</feature>
<accession>A0A2N1M470</accession>
<feature type="compositionally biased region" description="Gly residues" evidence="1">
    <location>
        <begin position="61"/>
        <end position="72"/>
    </location>
</feature>
<reference evidence="2 3" key="2">
    <citation type="submission" date="2017-10" db="EMBL/GenBank/DDBJ databases">
        <title>Extensive intraspecific genome diversity in a model arbuscular mycorrhizal fungus.</title>
        <authorList>
            <person name="Chen E.C.H."/>
            <person name="Morin E."/>
            <person name="Baudet D."/>
            <person name="Noel J."/>
            <person name="Ndikumana S."/>
            <person name="Charron P."/>
            <person name="St-Onge C."/>
            <person name="Giorgi J."/>
            <person name="Grigoriev I.V."/>
            <person name="Roux C."/>
            <person name="Martin F.M."/>
            <person name="Corradi N."/>
        </authorList>
    </citation>
    <scope>NUCLEOTIDE SEQUENCE [LARGE SCALE GENOMIC DNA]</scope>
    <source>
        <strain evidence="2 3">C2</strain>
    </source>
</reference>
<feature type="compositionally biased region" description="Low complexity" evidence="1">
    <location>
        <begin position="116"/>
        <end position="134"/>
    </location>
</feature>
<feature type="region of interest" description="Disordered" evidence="1">
    <location>
        <begin position="59"/>
        <end position="134"/>
    </location>
</feature>
<name>A0A2N1M470_9GLOM</name>
<reference evidence="2 3" key="1">
    <citation type="submission" date="2016-04" db="EMBL/GenBank/DDBJ databases">
        <title>Genome analyses suggest a sexual origin of heterokaryosis in a supposedly ancient asexual fungus.</title>
        <authorList>
            <person name="Ropars J."/>
            <person name="Sedzielewska K."/>
            <person name="Noel J."/>
            <person name="Charron P."/>
            <person name="Farinelli L."/>
            <person name="Marton T."/>
            <person name="Kruger M."/>
            <person name="Pelin A."/>
            <person name="Brachmann A."/>
            <person name="Corradi N."/>
        </authorList>
    </citation>
    <scope>NUCLEOTIDE SEQUENCE [LARGE SCALE GENOMIC DNA]</scope>
    <source>
        <strain evidence="2 3">C2</strain>
    </source>
</reference>
<dbReference type="Proteomes" id="UP000233469">
    <property type="component" value="Unassembled WGS sequence"/>
</dbReference>
<organism evidence="2 3">
    <name type="scientific">Rhizophagus irregularis</name>
    <dbReference type="NCBI Taxonomy" id="588596"/>
    <lineage>
        <taxon>Eukaryota</taxon>
        <taxon>Fungi</taxon>
        <taxon>Fungi incertae sedis</taxon>
        <taxon>Mucoromycota</taxon>
        <taxon>Glomeromycotina</taxon>
        <taxon>Glomeromycetes</taxon>
        <taxon>Glomerales</taxon>
        <taxon>Glomeraceae</taxon>
        <taxon>Rhizophagus</taxon>
    </lineage>
</organism>
<evidence type="ECO:0000313" key="3">
    <source>
        <dbReference type="Proteomes" id="UP000233469"/>
    </source>
</evidence>
<comment type="caution">
    <text evidence="2">The sequence shown here is derived from an EMBL/GenBank/DDBJ whole genome shotgun (WGS) entry which is preliminary data.</text>
</comment>
<dbReference type="EMBL" id="LLXL01005749">
    <property type="protein sequence ID" value="PKK56370.1"/>
    <property type="molecule type" value="Genomic_DNA"/>
</dbReference>
<protein>
    <submittedName>
        <fullName evidence="2">Uncharacterized protein</fullName>
    </submittedName>
</protein>
<evidence type="ECO:0000256" key="1">
    <source>
        <dbReference type="SAM" id="MobiDB-lite"/>
    </source>
</evidence>
<sequence>MIVGSFWSLFVTSEDLVSKSTFQAILMHEYVNRLSVIKSISNIKIEAQKVVLKVVSSLGSGSEGASGSGSNGISGSSSDGISGSGLNGISGSSSDGISKSGSESISSEGCLKGDCSSEGSSESNSKSGSASSLY</sequence>